<name>A0AAE4B746_9RHOB</name>
<feature type="transmembrane region" description="Helical" evidence="1">
    <location>
        <begin position="154"/>
        <end position="172"/>
    </location>
</feature>
<keyword evidence="1" id="KW-0472">Membrane</keyword>
<reference evidence="2" key="1">
    <citation type="submission" date="2022-07" db="EMBL/GenBank/DDBJ databases">
        <authorList>
            <person name="Otstavnykh N."/>
            <person name="Isaeva M."/>
            <person name="Bystritskaya E."/>
        </authorList>
    </citation>
    <scope>NUCLEOTIDE SEQUENCE</scope>
    <source>
        <strain evidence="2">KCTC 52189</strain>
    </source>
</reference>
<protein>
    <submittedName>
        <fullName evidence="2">Uncharacterized protein</fullName>
    </submittedName>
</protein>
<dbReference type="Proteomes" id="UP001226762">
    <property type="component" value="Unassembled WGS sequence"/>
</dbReference>
<keyword evidence="1" id="KW-0812">Transmembrane</keyword>
<organism evidence="2 3">
    <name type="scientific">Marimonas arenosa</name>
    <dbReference type="NCBI Taxonomy" id="1795305"/>
    <lineage>
        <taxon>Bacteria</taxon>
        <taxon>Pseudomonadati</taxon>
        <taxon>Pseudomonadota</taxon>
        <taxon>Alphaproteobacteria</taxon>
        <taxon>Rhodobacterales</taxon>
        <taxon>Paracoccaceae</taxon>
        <taxon>Marimonas</taxon>
    </lineage>
</organism>
<dbReference type="AlphaFoldDB" id="A0AAE4B746"/>
<evidence type="ECO:0000313" key="3">
    <source>
        <dbReference type="Proteomes" id="UP001226762"/>
    </source>
</evidence>
<proteinExistence type="predicted"/>
<feature type="transmembrane region" description="Helical" evidence="1">
    <location>
        <begin position="83"/>
        <end position="101"/>
    </location>
</feature>
<keyword evidence="3" id="KW-1185">Reference proteome</keyword>
<keyword evidence="1" id="KW-1133">Transmembrane helix</keyword>
<feature type="transmembrane region" description="Helical" evidence="1">
    <location>
        <begin position="47"/>
        <end position="71"/>
    </location>
</feature>
<feature type="transmembrane region" description="Helical" evidence="1">
    <location>
        <begin position="113"/>
        <end position="133"/>
    </location>
</feature>
<sequence length="214" mass="23966">MSPFRRYSLLLWLLLRSIPPVSPGRLLMPAIFLSGWTLLRALEIAEARAFVWAAVLAQAVQVWAVLPISAWHQRRLFGRARRALFAAVAVCFTVLALQVWWADPVFSQRVVTVYCAFYVGAMLAGILGDQLFIDRFVPVSDPQAVPMITRRHLLKLYALVAFLVIVVNETLLAMTAPLGARVAVLALLPIALHIFYEIVLRLTLPLEDDPEPEP</sequence>
<dbReference type="RefSeq" id="WP_306737307.1">
    <property type="nucleotide sequence ID" value="NZ_JANHAX010000007.1"/>
</dbReference>
<evidence type="ECO:0000313" key="2">
    <source>
        <dbReference type="EMBL" id="MDQ2091999.1"/>
    </source>
</evidence>
<comment type="caution">
    <text evidence="2">The sequence shown here is derived from an EMBL/GenBank/DDBJ whole genome shotgun (WGS) entry which is preliminary data.</text>
</comment>
<feature type="transmembrane region" description="Helical" evidence="1">
    <location>
        <begin position="178"/>
        <end position="196"/>
    </location>
</feature>
<evidence type="ECO:0000256" key="1">
    <source>
        <dbReference type="SAM" id="Phobius"/>
    </source>
</evidence>
<gene>
    <name evidence="2" type="ORF">NO357_19025</name>
</gene>
<dbReference type="EMBL" id="JANHAX010000007">
    <property type="protein sequence ID" value="MDQ2091999.1"/>
    <property type="molecule type" value="Genomic_DNA"/>
</dbReference>
<accession>A0AAE4B746</accession>
<reference evidence="2" key="2">
    <citation type="submission" date="2023-02" db="EMBL/GenBank/DDBJ databases">
        <title>'Rhodoalgimonas zhirmunskyi' gen. nov., isolated from a red alga.</title>
        <authorList>
            <person name="Nedashkovskaya O.I."/>
            <person name="Otstavnykh N.Y."/>
            <person name="Bystritskaya E.P."/>
            <person name="Balabanova L.A."/>
            <person name="Isaeva M.P."/>
        </authorList>
    </citation>
    <scope>NUCLEOTIDE SEQUENCE</scope>
    <source>
        <strain evidence="2">KCTC 52189</strain>
    </source>
</reference>